<dbReference type="InterPro" id="IPR007867">
    <property type="entry name" value="GMC_OxRtase_C"/>
</dbReference>
<accession>A0A2P2C407</accession>
<dbReference type="PANTHER" id="PTHR42784">
    <property type="entry name" value="PYRANOSE 2-OXIDASE"/>
    <property type="match status" value="1"/>
</dbReference>
<keyword evidence="4" id="KW-0274">FAD</keyword>
<dbReference type="GO" id="GO:0050660">
    <property type="term" value="F:flavin adenine dinucleotide binding"/>
    <property type="evidence" value="ECO:0007669"/>
    <property type="project" value="InterPro"/>
</dbReference>
<feature type="domain" description="Glucose-methanol-choline oxidoreductase C-terminal" evidence="7">
    <location>
        <begin position="371"/>
        <end position="490"/>
    </location>
</feature>
<dbReference type="InterPro" id="IPR051473">
    <property type="entry name" value="P2Ox-like"/>
</dbReference>
<evidence type="ECO:0000256" key="2">
    <source>
        <dbReference type="ARBA" id="ARBA00010790"/>
    </source>
</evidence>
<evidence type="ECO:0000256" key="1">
    <source>
        <dbReference type="ARBA" id="ARBA00001974"/>
    </source>
</evidence>
<evidence type="ECO:0000259" key="6">
    <source>
        <dbReference type="Pfam" id="PF00732"/>
    </source>
</evidence>
<name>A0A2P2C407_9ZZZZ</name>
<sequence length="524" mass="55475">MEFDPIDVLVVGSGLMGSSVARLVREVVPEARILMVDGGSVIGDTPGRHLHDAPQPTVSDGYEERVASGIQGHYVGAPMAQDEIEDVADVPPGMYSLAAYGHDGGALPGFALPWNVGGMGVHWTAATPTPWGSEIPSFLDEAEFQGDLATASRLLRVQHDPLGPTAAREAVMAALEEVLGASCAPGRELQPMPMAVSPGGRGRLERTGPSTIFPPIAGETDPAFELRAGVQAVRLNHKAGSVTGADLRDIATGVETSVRSRVTVVCADAFRTPQLLFASGIRPSALGRYLNEHAFLSGRVVVDPGRVGIELTRLRRALPGEWAVSVGWLPHSDQAQPFHGYLADSVYVDDDGSPLAYGAGITLYVPTEIREQNRIEFSETETDAAGLPRMIVHFDYSDADLALINQARVTQQRAAERLGPFDPATESTLLAPGTSLHVTGTVRMGATDDGTSVSDPDGRVWDFDNLYVAGCGVIPTPLASNSTIAGVTLAVRTARAVAAQLGLAVERGLDTRVDPFVRTIEKEK</sequence>
<keyword evidence="5" id="KW-0560">Oxidoreductase</keyword>
<reference evidence="8" key="1">
    <citation type="submission" date="2015-08" db="EMBL/GenBank/DDBJ databases">
        <authorList>
            <person name="Babu N.S."/>
            <person name="Beckwith C.J."/>
            <person name="Beseler K.G."/>
            <person name="Brison A."/>
            <person name="Carone J.V."/>
            <person name="Caskin T.P."/>
            <person name="Diamond M."/>
            <person name="Durham M.E."/>
            <person name="Foxe J.M."/>
            <person name="Go M."/>
            <person name="Henderson B.A."/>
            <person name="Jones I.B."/>
            <person name="McGettigan J.A."/>
            <person name="Micheletti S.J."/>
            <person name="Nasrallah M.E."/>
            <person name="Ortiz D."/>
            <person name="Piller C.R."/>
            <person name="Privatt S.R."/>
            <person name="Schneider S.L."/>
            <person name="Sharp S."/>
            <person name="Smith T.C."/>
            <person name="Stanton J.D."/>
            <person name="Ullery H.E."/>
            <person name="Wilson R.J."/>
            <person name="Serrano M.G."/>
            <person name="Buck G."/>
            <person name="Lee V."/>
            <person name="Wang Y."/>
            <person name="Carvalho R."/>
            <person name="Voegtly L."/>
            <person name="Shi R."/>
            <person name="Duckworth R."/>
            <person name="Johnson A."/>
            <person name="Loviza R."/>
            <person name="Walstead R."/>
            <person name="Shah Z."/>
            <person name="Kiflezghi M."/>
            <person name="Wade K."/>
            <person name="Ball S.L."/>
            <person name="Bradley K.W."/>
            <person name="Asai D.J."/>
            <person name="Bowman C.A."/>
            <person name="Russell D.A."/>
            <person name="Pope W.H."/>
            <person name="Jacobs-Sera D."/>
            <person name="Hendrix R.W."/>
            <person name="Hatfull G.F."/>
        </authorList>
    </citation>
    <scope>NUCLEOTIDE SEQUENCE</scope>
</reference>
<feature type="domain" description="Glucose-methanol-choline oxidoreductase N-terminal" evidence="6">
    <location>
        <begin position="226"/>
        <end position="293"/>
    </location>
</feature>
<evidence type="ECO:0000259" key="7">
    <source>
        <dbReference type="Pfam" id="PF05199"/>
    </source>
</evidence>
<organism evidence="8">
    <name type="scientific">metagenome</name>
    <dbReference type="NCBI Taxonomy" id="256318"/>
    <lineage>
        <taxon>unclassified sequences</taxon>
        <taxon>metagenomes</taxon>
    </lineage>
</organism>
<evidence type="ECO:0000256" key="5">
    <source>
        <dbReference type="ARBA" id="ARBA00023002"/>
    </source>
</evidence>
<dbReference type="Pfam" id="PF05199">
    <property type="entry name" value="GMC_oxred_C"/>
    <property type="match status" value="1"/>
</dbReference>
<comment type="cofactor">
    <cofactor evidence="1">
        <name>FAD</name>
        <dbReference type="ChEBI" id="CHEBI:57692"/>
    </cofactor>
</comment>
<dbReference type="AlphaFoldDB" id="A0A2P2C407"/>
<keyword evidence="3" id="KW-0285">Flavoprotein</keyword>
<dbReference type="SUPFAM" id="SSF51905">
    <property type="entry name" value="FAD/NAD(P)-binding domain"/>
    <property type="match status" value="1"/>
</dbReference>
<proteinExistence type="inferred from homology"/>
<comment type="similarity">
    <text evidence="2">Belongs to the GMC oxidoreductase family.</text>
</comment>
<dbReference type="GO" id="GO:0016614">
    <property type="term" value="F:oxidoreductase activity, acting on CH-OH group of donors"/>
    <property type="evidence" value="ECO:0007669"/>
    <property type="project" value="InterPro"/>
</dbReference>
<evidence type="ECO:0000256" key="4">
    <source>
        <dbReference type="ARBA" id="ARBA00022827"/>
    </source>
</evidence>
<dbReference type="InterPro" id="IPR036188">
    <property type="entry name" value="FAD/NAD-bd_sf"/>
</dbReference>
<dbReference type="InterPro" id="IPR000172">
    <property type="entry name" value="GMC_OxRdtase_N"/>
</dbReference>
<dbReference type="PANTHER" id="PTHR42784:SF1">
    <property type="entry name" value="PYRANOSE 2-OXIDASE"/>
    <property type="match status" value="1"/>
</dbReference>
<dbReference type="Pfam" id="PF00732">
    <property type="entry name" value="GMC_oxred_N"/>
    <property type="match status" value="1"/>
</dbReference>
<evidence type="ECO:0000256" key="3">
    <source>
        <dbReference type="ARBA" id="ARBA00022630"/>
    </source>
</evidence>
<gene>
    <name evidence="8" type="ORF">NOCA2360032</name>
</gene>
<evidence type="ECO:0000313" key="8">
    <source>
        <dbReference type="EMBL" id="CUR56736.1"/>
    </source>
</evidence>
<dbReference type="EMBL" id="CZKA01000030">
    <property type="protein sequence ID" value="CUR56736.1"/>
    <property type="molecule type" value="Genomic_DNA"/>
</dbReference>
<dbReference type="SUPFAM" id="SSF54373">
    <property type="entry name" value="FAD-linked reductases, C-terminal domain"/>
    <property type="match status" value="1"/>
</dbReference>
<protein>
    <submittedName>
        <fullName evidence="8">Pyranose oxidase</fullName>
    </submittedName>
</protein>
<dbReference type="Gene3D" id="3.50.50.60">
    <property type="entry name" value="FAD/NAD(P)-binding domain"/>
    <property type="match status" value="2"/>
</dbReference>